<gene>
    <name evidence="1" type="ORF">HB13667_19670</name>
</gene>
<reference evidence="1 2" key="1">
    <citation type="submission" date="2015-10" db="EMBL/GenBank/DDBJ databases">
        <title>Pseudomonas putida clinical strains.</title>
        <authorList>
            <person name="Molina L."/>
            <person name="Udaondo Z."/>
        </authorList>
    </citation>
    <scope>NUCLEOTIDE SEQUENCE [LARGE SCALE GENOMIC DNA]</scope>
    <source>
        <strain evidence="1 2">HB13667</strain>
    </source>
</reference>
<sequence length="67" mass="7385">MSKIQAGELTADYKVRGVKKMCIDEAKTGSLDLFFVAGVIWIDPIVSEVLVRKVESNKLLVRFSAIG</sequence>
<dbReference type="AlphaFoldDB" id="A0A0P7CJM2"/>
<evidence type="ECO:0000313" key="2">
    <source>
        <dbReference type="Proteomes" id="UP000050437"/>
    </source>
</evidence>
<organism evidence="1 2">
    <name type="scientific">Pseudomonas putida</name>
    <name type="common">Arthrobacter siderocapsulatus</name>
    <dbReference type="NCBI Taxonomy" id="303"/>
    <lineage>
        <taxon>Bacteria</taxon>
        <taxon>Pseudomonadati</taxon>
        <taxon>Pseudomonadota</taxon>
        <taxon>Gammaproteobacteria</taxon>
        <taxon>Pseudomonadales</taxon>
        <taxon>Pseudomonadaceae</taxon>
        <taxon>Pseudomonas</taxon>
    </lineage>
</organism>
<proteinExistence type="predicted"/>
<dbReference type="EMBL" id="LKKS01000115">
    <property type="protein sequence ID" value="KPM61344.1"/>
    <property type="molecule type" value="Genomic_DNA"/>
</dbReference>
<name>A0A0P7CJM2_PSEPU</name>
<evidence type="ECO:0000313" key="1">
    <source>
        <dbReference type="EMBL" id="KPM61344.1"/>
    </source>
</evidence>
<accession>A0A0P7CJM2</accession>
<dbReference type="Proteomes" id="UP000050437">
    <property type="component" value="Unassembled WGS sequence"/>
</dbReference>
<protein>
    <submittedName>
        <fullName evidence="1">Uncharacterized protein</fullName>
    </submittedName>
</protein>
<comment type="caution">
    <text evidence="1">The sequence shown here is derived from an EMBL/GenBank/DDBJ whole genome shotgun (WGS) entry which is preliminary data.</text>
</comment>